<sequence>MTPHTRIRRTVHLRRGHTFVWRSAGAADAETIWGWWTAPVLTYWGTAPRVAKVGPPPYGPETVRDYLALPADRLGVEPVVGELDGRPVAYAEAYAKKDSLLAGVPLLEDEARGSHLLVDPTDRVDRRVVLEVVVDAVDWAFETWPAAQHYIGDPDIRNRSMVNLHRMLGMRQVAVVELPHKTACLVAVSRTDWADDRARIASLVR</sequence>
<accession>A0ABR6MCZ2</accession>
<dbReference type="PANTHER" id="PTHR31438">
    <property type="entry name" value="LYSINE N-ACYLTRANSFERASE C17G9.06C-RELATED"/>
    <property type="match status" value="1"/>
</dbReference>
<dbReference type="Gene3D" id="3.40.630.30">
    <property type="match status" value="1"/>
</dbReference>
<proteinExistence type="predicted"/>
<dbReference type="Proteomes" id="UP000618986">
    <property type="component" value="Unassembled WGS sequence"/>
</dbReference>
<dbReference type="PANTHER" id="PTHR31438:SF1">
    <property type="entry name" value="LYSINE N-ACYLTRANSFERASE C17G9.06C-RELATED"/>
    <property type="match status" value="1"/>
</dbReference>
<comment type="caution">
    <text evidence="1">The sequence shown here is derived from an EMBL/GenBank/DDBJ whole genome shotgun (WGS) entry which is preliminary data.</text>
</comment>
<dbReference type="InterPro" id="IPR016181">
    <property type="entry name" value="Acyl_CoA_acyltransferase"/>
</dbReference>
<evidence type="ECO:0000313" key="1">
    <source>
        <dbReference type="EMBL" id="MBB5113245.1"/>
    </source>
</evidence>
<protein>
    <submittedName>
        <fullName evidence="1">Uncharacterized protein</fullName>
    </submittedName>
</protein>
<dbReference type="RefSeq" id="WP_184684809.1">
    <property type="nucleotide sequence ID" value="NZ_JACHJC010000001.1"/>
</dbReference>
<dbReference type="GeneID" id="300293652"/>
<name>A0ABR6MCZ2_MICEC</name>
<dbReference type="EMBL" id="JACHJC010000001">
    <property type="protein sequence ID" value="MBB5113245.1"/>
    <property type="molecule type" value="Genomic_DNA"/>
</dbReference>
<dbReference type="SUPFAM" id="SSF55729">
    <property type="entry name" value="Acyl-CoA N-acyltransferases (Nat)"/>
    <property type="match status" value="1"/>
</dbReference>
<evidence type="ECO:0000313" key="2">
    <source>
        <dbReference type="Proteomes" id="UP000618986"/>
    </source>
</evidence>
<gene>
    <name evidence="1" type="ORF">FHU28_003084</name>
</gene>
<reference evidence="1 2" key="1">
    <citation type="submission" date="2020-08" db="EMBL/GenBank/DDBJ databases">
        <title>Sequencing the genomes of 1000 actinobacteria strains.</title>
        <authorList>
            <person name="Klenk H.-P."/>
        </authorList>
    </citation>
    <scope>NUCLEOTIDE SEQUENCE [LARGE SCALE GENOMIC DNA]</scope>
    <source>
        <strain evidence="1 2">DSM 43036</strain>
    </source>
</reference>
<keyword evidence="2" id="KW-1185">Reference proteome</keyword>
<organism evidence="1 2">
    <name type="scientific">Micromonospora echinospora</name>
    <name type="common">Micromonospora purpurea</name>
    <dbReference type="NCBI Taxonomy" id="1877"/>
    <lineage>
        <taxon>Bacteria</taxon>
        <taxon>Bacillati</taxon>
        <taxon>Actinomycetota</taxon>
        <taxon>Actinomycetes</taxon>
        <taxon>Micromonosporales</taxon>
        <taxon>Micromonosporaceae</taxon>
        <taxon>Micromonospora</taxon>
    </lineage>
</organism>
<dbReference type="Pfam" id="PF13523">
    <property type="entry name" value="Acetyltransf_8"/>
    <property type="match status" value="1"/>
</dbReference>